<keyword evidence="10" id="KW-0175">Coiled coil</keyword>
<dbReference type="SUPFAM" id="SSF51344">
    <property type="entry name" value="Epsilon subunit of F1F0-ATP synthase N-terminal domain"/>
    <property type="match status" value="1"/>
</dbReference>
<sequence>MSKTFKITIVASGKEPMEFEGEALITSTKDGKVEFKANHTPIITSTIPTKTMIVNGSERQGIFTSSGIIYIKNNELKFCCDAAEKSSDIDRDRALKSKERAEKRLKEKDNNIDIERAKRALARANARISTISMNE</sequence>
<evidence type="ECO:0000256" key="10">
    <source>
        <dbReference type="SAM" id="Coils"/>
    </source>
</evidence>
<comment type="function">
    <text evidence="9">Produces ATP from ADP in the presence of a proton gradient across the membrane.</text>
</comment>
<protein>
    <recommendedName>
        <fullName evidence="9">ATP synthase epsilon chain</fullName>
    </recommendedName>
    <alternativeName>
        <fullName evidence="9">ATP synthase F1 sector epsilon subunit</fullName>
    </alternativeName>
    <alternativeName>
        <fullName evidence="9">F-ATPase epsilon subunit</fullName>
    </alternativeName>
</protein>
<dbReference type="InterPro" id="IPR020546">
    <property type="entry name" value="ATP_synth_F1_dsu/esu_N"/>
</dbReference>
<feature type="domain" description="ATP synthase F1 complex delta/epsilon subunit N-terminal" evidence="12">
    <location>
        <begin position="5"/>
        <end position="83"/>
    </location>
</feature>
<accession>A0ABR8Q5V0</accession>
<dbReference type="PANTHER" id="PTHR13822:SF10">
    <property type="entry name" value="ATP SYNTHASE EPSILON CHAIN, CHLOROPLASTIC"/>
    <property type="match status" value="1"/>
</dbReference>
<dbReference type="InterPro" id="IPR001469">
    <property type="entry name" value="ATP_synth_F1_dsu/esu"/>
</dbReference>
<comment type="similarity">
    <text evidence="2 9">Belongs to the ATPase epsilon chain family.</text>
</comment>
<evidence type="ECO:0000256" key="4">
    <source>
        <dbReference type="ARBA" id="ARBA00022475"/>
    </source>
</evidence>
<evidence type="ECO:0000256" key="3">
    <source>
        <dbReference type="ARBA" id="ARBA00022448"/>
    </source>
</evidence>
<evidence type="ECO:0000256" key="8">
    <source>
        <dbReference type="ARBA" id="ARBA00023310"/>
    </source>
</evidence>
<evidence type="ECO:0000259" key="12">
    <source>
        <dbReference type="Pfam" id="PF02823"/>
    </source>
</evidence>
<keyword evidence="9" id="KW-0375">Hydrogen ion transport</keyword>
<dbReference type="Proteomes" id="UP000640335">
    <property type="component" value="Unassembled WGS sequence"/>
</dbReference>
<dbReference type="InterPro" id="IPR036794">
    <property type="entry name" value="ATP_F1_dsu/esu_C_sf"/>
</dbReference>
<feature type="domain" description="ATP synthase epsilon subunit C-terminal" evidence="11">
    <location>
        <begin position="88"/>
        <end position="131"/>
    </location>
</feature>
<keyword evidence="6 9" id="KW-0472">Membrane</keyword>
<keyword evidence="8 9" id="KW-0066">ATP synthesis</keyword>
<evidence type="ECO:0000256" key="2">
    <source>
        <dbReference type="ARBA" id="ARBA00005712"/>
    </source>
</evidence>
<proteinExistence type="inferred from homology"/>
<dbReference type="Pfam" id="PF00401">
    <property type="entry name" value="ATP-synt_DE"/>
    <property type="match status" value="1"/>
</dbReference>
<evidence type="ECO:0000313" key="13">
    <source>
        <dbReference type="EMBL" id="MBD7915792.1"/>
    </source>
</evidence>
<evidence type="ECO:0000256" key="6">
    <source>
        <dbReference type="ARBA" id="ARBA00023136"/>
    </source>
</evidence>
<dbReference type="HAMAP" id="MF_00530">
    <property type="entry name" value="ATP_synth_epsil_bac"/>
    <property type="match status" value="1"/>
</dbReference>
<comment type="caution">
    <text evidence="13">The sequence shown here is derived from an EMBL/GenBank/DDBJ whole genome shotgun (WGS) entry which is preliminary data.</text>
</comment>
<feature type="coiled-coil region" evidence="10">
    <location>
        <begin position="91"/>
        <end position="134"/>
    </location>
</feature>
<evidence type="ECO:0000256" key="1">
    <source>
        <dbReference type="ARBA" id="ARBA00004202"/>
    </source>
</evidence>
<keyword evidence="3 9" id="KW-0813">Transport</keyword>
<dbReference type="RefSeq" id="WP_191750547.1">
    <property type="nucleotide sequence ID" value="NZ_JACSQZ010000045.1"/>
</dbReference>
<keyword evidence="5 9" id="KW-0406">Ion transport</keyword>
<dbReference type="PANTHER" id="PTHR13822">
    <property type="entry name" value="ATP SYNTHASE DELTA/EPSILON CHAIN"/>
    <property type="match status" value="1"/>
</dbReference>
<reference evidence="13 14" key="1">
    <citation type="submission" date="2020-08" db="EMBL/GenBank/DDBJ databases">
        <title>A Genomic Blueprint of the Chicken Gut Microbiome.</title>
        <authorList>
            <person name="Gilroy R."/>
            <person name="Ravi A."/>
            <person name="Getino M."/>
            <person name="Pursley I."/>
            <person name="Horton D.L."/>
            <person name="Alikhan N.-F."/>
            <person name="Baker D."/>
            <person name="Gharbi K."/>
            <person name="Hall N."/>
            <person name="Watson M."/>
            <person name="Adriaenssens E.M."/>
            <person name="Foster-Nyarko E."/>
            <person name="Jarju S."/>
            <person name="Secka A."/>
            <person name="Antonio M."/>
            <person name="Oren A."/>
            <person name="Chaudhuri R."/>
            <person name="La Ragione R.M."/>
            <person name="Hildebrand F."/>
            <person name="Pallen M.J."/>
        </authorList>
    </citation>
    <scope>NUCLEOTIDE SEQUENCE [LARGE SCALE GENOMIC DNA]</scope>
    <source>
        <strain evidence="13 14">Sa3CUN1</strain>
    </source>
</reference>
<dbReference type="SUPFAM" id="SSF46604">
    <property type="entry name" value="Epsilon subunit of F1F0-ATP synthase C-terminal domain"/>
    <property type="match status" value="1"/>
</dbReference>
<evidence type="ECO:0000256" key="9">
    <source>
        <dbReference type="HAMAP-Rule" id="MF_00530"/>
    </source>
</evidence>
<comment type="subcellular location">
    <subcellularLocation>
        <location evidence="1 9">Cell membrane</location>
        <topology evidence="1 9">Peripheral membrane protein</topology>
    </subcellularLocation>
</comment>
<evidence type="ECO:0000259" key="11">
    <source>
        <dbReference type="Pfam" id="PF00401"/>
    </source>
</evidence>
<dbReference type="InterPro" id="IPR036771">
    <property type="entry name" value="ATPsynth_dsu/esu_N"/>
</dbReference>
<dbReference type="Gene3D" id="2.60.15.10">
    <property type="entry name" value="F0F1 ATP synthase delta/epsilon subunit, N-terminal"/>
    <property type="match status" value="1"/>
</dbReference>
<dbReference type="InterPro" id="IPR020547">
    <property type="entry name" value="ATP_synth_F1_esu_C"/>
</dbReference>
<keyword evidence="4 9" id="KW-1003">Cell membrane</keyword>
<evidence type="ECO:0000256" key="7">
    <source>
        <dbReference type="ARBA" id="ARBA00023196"/>
    </source>
</evidence>
<evidence type="ECO:0000256" key="5">
    <source>
        <dbReference type="ARBA" id="ARBA00023065"/>
    </source>
</evidence>
<name>A0ABR8Q5V0_9CLOT</name>
<dbReference type="CDD" id="cd12152">
    <property type="entry name" value="F1-ATPase_delta"/>
    <property type="match status" value="1"/>
</dbReference>
<dbReference type="EMBL" id="JACSQZ010000045">
    <property type="protein sequence ID" value="MBD7915792.1"/>
    <property type="molecule type" value="Genomic_DNA"/>
</dbReference>
<keyword evidence="7 9" id="KW-0139">CF(1)</keyword>
<evidence type="ECO:0000313" key="14">
    <source>
        <dbReference type="Proteomes" id="UP000640335"/>
    </source>
</evidence>
<dbReference type="Pfam" id="PF02823">
    <property type="entry name" value="ATP-synt_DE_N"/>
    <property type="match status" value="1"/>
</dbReference>
<dbReference type="Gene3D" id="1.20.5.440">
    <property type="entry name" value="ATP synthase delta/epsilon subunit, C-terminal domain"/>
    <property type="match status" value="1"/>
</dbReference>
<organism evidence="13 14">
    <name type="scientific">Clostridium gallinarum</name>
    <dbReference type="NCBI Taxonomy" id="2762246"/>
    <lineage>
        <taxon>Bacteria</taxon>
        <taxon>Bacillati</taxon>
        <taxon>Bacillota</taxon>
        <taxon>Clostridia</taxon>
        <taxon>Eubacteriales</taxon>
        <taxon>Clostridiaceae</taxon>
        <taxon>Clostridium</taxon>
    </lineage>
</organism>
<keyword evidence="14" id="KW-1185">Reference proteome</keyword>
<comment type="subunit">
    <text evidence="9">F-type ATPases have 2 components, CF(1) - the catalytic core - and CF(0) - the membrane proton channel. CF(1) has five subunits: alpha(3), beta(3), gamma(1), delta(1), epsilon(1). CF(0) has three main subunits: a, b and c.</text>
</comment>
<gene>
    <name evidence="9" type="primary">atpC</name>
    <name evidence="13" type="ORF">H9660_11620</name>
</gene>